<sequence>MTTRRSAFVPTVAALLAAFIGWFLSDRLIVSAARSELDQSLLLTSRAVRAEIDRFRSLPDVAGEDGRIRAALIDPAYLDDANRYLETIARHAGAAELFLINKWGTTIAASNWNRAGSFIGQDYSFRPYFSRAMIDGHGEFYAIGVTTGVPGYFLSTRILNGDVPGVLVVKVDLKPLQTTWQNAGADIALADADGVVFLSGKPRWIYRPLWPLSTDSILRLEESRAYDGVNLSRAQPLFELSSHSPDIRGSGAIGRLMVMPETNWRIVATRSSSWIAAQSIGWAAFAALATFGMALLWKVVDQRRQILQLKLQQSDKLETMVEERTRDLATEVEARQQAEIELRAAQDNLVHSEKMAALGRMSTAIVHEISQPLAAMEATLTAAQLSLQPADQANVGRIDSAKALVRRMQRTTKHLKSFGRKESGERCHVDLREVLKSAADLVHPRSRLAGVEPQLLLPPEPVLVLAGSVRMEQVAVNLMLNALDATEGKSNSSVVVSLAVVDGNAEIRVRDTGIGIAPDMIHKVTEPFYSSKTQSDGLGLGLSICKAILTEFGGRLSISSVEGSWTEIIVEMPLAHLASGGEN</sequence>
<dbReference type="RefSeq" id="WP_138287591.1">
    <property type="nucleotide sequence ID" value="NZ_CP058351.1"/>
</dbReference>
<dbReference type="Pfam" id="PF02743">
    <property type="entry name" value="dCache_1"/>
    <property type="match status" value="1"/>
</dbReference>
<evidence type="ECO:0000256" key="9">
    <source>
        <dbReference type="ARBA" id="ARBA00022840"/>
    </source>
</evidence>
<dbReference type="PROSITE" id="PS50109">
    <property type="entry name" value="HIS_KIN"/>
    <property type="match status" value="1"/>
</dbReference>
<evidence type="ECO:0000256" key="14">
    <source>
        <dbReference type="SAM" id="Coils"/>
    </source>
</evidence>
<dbReference type="PRINTS" id="PR00344">
    <property type="entry name" value="BCTRLSENSOR"/>
</dbReference>
<evidence type="ECO:0000256" key="8">
    <source>
        <dbReference type="ARBA" id="ARBA00022777"/>
    </source>
</evidence>
<dbReference type="SUPFAM" id="SSF47384">
    <property type="entry name" value="Homodimeric domain of signal transducing histidine kinase"/>
    <property type="match status" value="1"/>
</dbReference>
<dbReference type="SUPFAM" id="SSF55874">
    <property type="entry name" value="ATPase domain of HSP90 chaperone/DNA topoisomerase II/histidine kinase"/>
    <property type="match status" value="1"/>
</dbReference>
<keyword evidence="16" id="KW-0614">Plasmid</keyword>
<keyword evidence="5 13" id="KW-0808">Transferase</keyword>
<proteinExistence type="predicted"/>
<dbReference type="EC" id="2.7.13.3" evidence="13"/>
<comment type="function">
    <text evidence="13">Member of the two-component regulatory system DctB/DctD involved in the transport of C4-dicarboxylates. DctB functions as a membrane-associated protein kinase that phosphorylates DctD in response to environmental signals.</text>
</comment>
<evidence type="ECO:0000256" key="4">
    <source>
        <dbReference type="ARBA" id="ARBA00022553"/>
    </source>
</evidence>
<dbReference type="EMBL" id="CP058351">
    <property type="protein sequence ID" value="QLF71974.1"/>
    <property type="molecule type" value="Genomic_DNA"/>
</dbReference>
<evidence type="ECO:0000256" key="3">
    <source>
        <dbReference type="ARBA" id="ARBA00022475"/>
    </source>
</evidence>
<keyword evidence="8 13" id="KW-0418">Kinase</keyword>
<keyword evidence="17" id="KW-1185">Reference proteome</keyword>
<dbReference type="PIRSF" id="PIRSF036431">
    <property type="entry name" value="STHK_DctB"/>
    <property type="match status" value="1"/>
</dbReference>
<evidence type="ECO:0000256" key="6">
    <source>
        <dbReference type="ARBA" id="ARBA00022692"/>
    </source>
</evidence>
<dbReference type="InterPro" id="IPR029151">
    <property type="entry name" value="Sensor-like_sf"/>
</dbReference>
<keyword evidence="13" id="KW-0997">Cell inner membrane</keyword>
<keyword evidence="7 13" id="KW-0547">Nucleotide-binding</keyword>
<dbReference type="InterPro" id="IPR003594">
    <property type="entry name" value="HATPase_dom"/>
</dbReference>
<evidence type="ECO:0000256" key="7">
    <source>
        <dbReference type="ARBA" id="ARBA00022741"/>
    </source>
</evidence>
<gene>
    <name evidence="16" type="ORF">FE840_020475</name>
</gene>
<dbReference type="CDD" id="cd12914">
    <property type="entry name" value="PDC1_DGC_like"/>
    <property type="match status" value="1"/>
</dbReference>
<dbReference type="GO" id="GO:0016301">
    <property type="term" value="F:kinase activity"/>
    <property type="evidence" value="ECO:0007669"/>
    <property type="project" value="UniProtKB-KW"/>
</dbReference>
<dbReference type="InterPro" id="IPR004358">
    <property type="entry name" value="Sig_transdc_His_kin-like_C"/>
</dbReference>
<dbReference type="PANTHER" id="PTHR43065:SF46">
    <property type="entry name" value="C4-DICARBOXYLATE TRANSPORT SENSOR PROTEIN DCTB"/>
    <property type="match status" value="1"/>
</dbReference>
<keyword evidence="10" id="KW-1133">Transmembrane helix</keyword>
<dbReference type="InterPro" id="IPR005467">
    <property type="entry name" value="His_kinase_dom"/>
</dbReference>
<keyword evidence="14" id="KW-0175">Coiled coil</keyword>
<evidence type="ECO:0000256" key="5">
    <source>
        <dbReference type="ARBA" id="ARBA00022679"/>
    </source>
</evidence>
<evidence type="ECO:0000259" key="15">
    <source>
        <dbReference type="PROSITE" id="PS50109"/>
    </source>
</evidence>
<dbReference type="Gene3D" id="3.30.565.10">
    <property type="entry name" value="Histidine kinase-like ATPase, C-terminal domain"/>
    <property type="match status" value="1"/>
</dbReference>
<keyword evidence="4" id="KW-0597">Phosphoprotein</keyword>
<protein>
    <recommendedName>
        <fullName evidence="13">C4-dicarboxylate transport sensor protein</fullName>
        <ecNumber evidence="13">2.7.13.3</ecNumber>
    </recommendedName>
</protein>
<evidence type="ECO:0000313" key="16">
    <source>
        <dbReference type="EMBL" id="QLF71974.1"/>
    </source>
</evidence>
<dbReference type="InterPro" id="IPR033479">
    <property type="entry name" value="dCache_1"/>
</dbReference>
<keyword evidence="9 13" id="KW-0067">ATP-binding</keyword>
<evidence type="ECO:0000256" key="1">
    <source>
        <dbReference type="ARBA" id="ARBA00000085"/>
    </source>
</evidence>
<comment type="catalytic activity">
    <reaction evidence="1 13">
        <text>ATP + protein L-histidine = ADP + protein N-phospho-L-histidine.</text>
        <dbReference type="EC" id="2.7.13.3"/>
    </reaction>
</comment>
<keyword evidence="12" id="KW-0472">Membrane</keyword>
<evidence type="ECO:0000313" key="17">
    <source>
        <dbReference type="Proteomes" id="UP000308530"/>
    </source>
</evidence>
<dbReference type="SMART" id="SM00387">
    <property type="entry name" value="HATPase_c"/>
    <property type="match status" value="1"/>
</dbReference>
<dbReference type="Pfam" id="PF02518">
    <property type="entry name" value="HATPase_c"/>
    <property type="match status" value="1"/>
</dbReference>
<organism evidence="16 17">
    <name type="scientific">Peteryoungia desertarenae</name>
    <dbReference type="NCBI Taxonomy" id="1813451"/>
    <lineage>
        <taxon>Bacteria</taxon>
        <taxon>Pseudomonadati</taxon>
        <taxon>Pseudomonadota</taxon>
        <taxon>Alphaproteobacteria</taxon>
        <taxon>Hyphomicrobiales</taxon>
        <taxon>Rhizobiaceae</taxon>
        <taxon>Peteryoungia</taxon>
    </lineage>
</organism>
<dbReference type="Gene3D" id="3.30.450.20">
    <property type="entry name" value="PAS domain"/>
    <property type="match status" value="2"/>
</dbReference>
<dbReference type="PANTHER" id="PTHR43065">
    <property type="entry name" value="SENSOR HISTIDINE KINASE"/>
    <property type="match status" value="1"/>
</dbReference>
<dbReference type="InterPro" id="IPR036097">
    <property type="entry name" value="HisK_dim/P_sf"/>
</dbReference>
<keyword evidence="11 13" id="KW-0902">Two-component regulatory system</keyword>
<evidence type="ECO:0000256" key="13">
    <source>
        <dbReference type="PIRNR" id="PIRNR036431"/>
    </source>
</evidence>
<keyword evidence="6" id="KW-0812">Transmembrane</keyword>
<keyword evidence="3 13" id="KW-1003">Cell membrane</keyword>
<evidence type="ECO:0000256" key="12">
    <source>
        <dbReference type="ARBA" id="ARBA00023136"/>
    </source>
</evidence>
<dbReference type="InterPro" id="IPR003661">
    <property type="entry name" value="HisK_dim/P_dom"/>
</dbReference>
<dbReference type="InterPro" id="IPR017055">
    <property type="entry name" value="Sig_transdc_His_kinase_DctB"/>
</dbReference>
<evidence type="ECO:0000256" key="10">
    <source>
        <dbReference type="ARBA" id="ARBA00022989"/>
    </source>
</evidence>
<feature type="domain" description="Histidine kinase" evidence="15">
    <location>
        <begin position="364"/>
        <end position="576"/>
    </location>
</feature>
<dbReference type="InterPro" id="IPR036890">
    <property type="entry name" value="HATPase_C_sf"/>
</dbReference>
<accession>A0ABX6QTP1</accession>
<evidence type="ECO:0000256" key="2">
    <source>
        <dbReference type="ARBA" id="ARBA00004651"/>
    </source>
</evidence>
<dbReference type="SUPFAM" id="SSF103190">
    <property type="entry name" value="Sensory domain-like"/>
    <property type="match status" value="1"/>
</dbReference>
<dbReference type="Gene3D" id="6.10.250.3020">
    <property type="match status" value="1"/>
</dbReference>
<evidence type="ECO:0000256" key="11">
    <source>
        <dbReference type="ARBA" id="ARBA00023012"/>
    </source>
</evidence>
<comment type="subcellular location">
    <subcellularLocation>
        <location evidence="13">Cell inner membrane</location>
    </subcellularLocation>
    <subcellularLocation>
        <location evidence="2">Cell membrane</location>
        <topology evidence="2">Multi-pass membrane protein</topology>
    </subcellularLocation>
</comment>
<dbReference type="CDD" id="cd00082">
    <property type="entry name" value="HisKA"/>
    <property type="match status" value="1"/>
</dbReference>
<dbReference type="Gene3D" id="1.10.287.130">
    <property type="match status" value="1"/>
</dbReference>
<reference evidence="16 17" key="1">
    <citation type="submission" date="2020-06" db="EMBL/GenBank/DDBJ databases">
        <title>Genome sequence of Rhizobium sp strain ADMK78.</title>
        <authorList>
            <person name="Rahi P."/>
        </authorList>
    </citation>
    <scope>NUCLEOTIDE SEQUENCE [LARGE SCALE GENOMIC DNA]</scope>
    <source>
        <strain evidence="16 17">ADMK78</strain>
        <plasmid evidence="16 17">pPRADMK78_01</plasmid>
    </source>
</reference>
<dbReference type="Proteomes" id="UP000308530">
    <property type="component" value="Plasmid pPRADMK78_01"/>
</dbReference>
<geneLocation type="plasmid" evidence="16 17">
    <name>pPRADMK78_01</name>
</geneLocation>
<feature type="coiled-coil region" evidence="14">
    <location>
        <begin position="328"/>
        <end position="355"/>
    </location>
</feature>
<name>A0ABX6QTP1_9HYPH</name>